<name>A0A1V9XCX7_9ACAR</name>
<dbReference type="Gene3D" id="1.10.10.60">
    <property type="entry name" value="Homeodomain-like"/>
    <property type="match status" value="1"/>
</dbReference>
<evidence type="ECO:0000313" key="9">
    <source>
        <dbReference type="EMBL" id="OQR71253.1"/>
    </source>
</evidence>
<evidence type="ECO:0000256" key="2">
    <source>
        <dbReference type="ARBA" id="ARBA00022723"/>
    </source>
</evidence>
<evidence type="ECO:0000256" key="5">
    <source>
        <dbReference type="PROSITE-ProRule" id="PRU00108"/>
    </source>
</evidence>
<dbReference type="GO" id="GO:0000978">
    <property type="term" value="F:RNA polymerase II cis-regulatory region sequence-specific DNA binding"/>
    <property type="evidence" value="ECO:0007669"/>
    <property type="project" value="TreeGrafter"/>
</dbReference>
<evidence type="ECO:0000256" key="4">
    <source>
        <dbReference type="ARBA" id="ARBA00022833"/>
    </source>
</evidence>
<keyword evidence="2" id="KW-0479">Metal-binding</keyword>
<gene>
    <name evidence="9" type="ORF">BIW11_11112</name>
</gene>
<dbReference type="STRING" id="418985.A0A1V9XCX7"/>
<keyword evidence="4" id="KW-0862">Zinc</keyword>
<feature type="compositionally biased region" description="Low complexity" evidence="7">
    <location>
        <begin position="362"/>
        <end position="373"/>
    </location>
</feature>
<keyword evidence="5 6" id="KW-0238">DNA-binding</keyword>
<keyword evidence="10" id="KW-1185">Reference proteome</keyword>
<dbReference type="Proteomes" id="UP000192247">
    <property type="component" value="Unassembled WGS sequence"/>
</dbReference>
<dbReference type="Pfam" id="PF00046">
    <property type="entry name" value="Homeodomain"/>
    <property type="match status" value="1"/>
</dbReference>
<feature type="DNA-binding region" description="Homeobox" evidence="5">
    <location>
        <begin position="195"/>
        <end position="254"/>
    </location>
</feature>
<evidence type="ECO:0000259" key="8">
    <source>
        <dbReference type="PROSITE" id="PS50071"/>
    </source>
</evidence>
<accession>A0A1V9XCX7</accession>
<dbReference type="SMART" id="SM00389">
    <property type="entry name" value="HOX"/>
    <property type="match status" value="1"/>
</dbReference>
<dbReference type="InterPro" id="IPR001356">
    <property type="entry name" value="HD"/>
</dbReference>
<dbReference type="PROSITE" id="PS50071">
    <property type="entry name" value="HOMEOBOX_2"/>
    <property type="match status" value="1"/>
</dbReference>
<dbReference type="GO" id="GO:0046872">
    <property type="term" value="F:metal ion binding"/>
    <property type="evidence" value="ECO:0007669"/>
    <property type="project" value="UniProtKB-KW"/>
</dbReference>
<reference evidence="9 10" key="1">
    <citation type="journal article" date="2017" name="Gigascience">
        <title>Draft genome of the honey bee ectoparasitic mite, Tropilaelaps mercedesae, is shaped by the parasitic life history.</title>
        <authorList>
            <person name="Dong X."/>
            <person name="Armstrong S.D."/>
            <person name="Xia D."/>
            <person name="Makepeace B.L."/>
            <person name="Darby A.C."/>
            <person name="Kadowaki T."/>
        </authorList>
    </citation>
    <scope>NUCLEOTIDE SEQUENCE [LARGE SCALE GENOMIC DNA]</scope>
    <source>
        <strain evidence="9">Wuxi-XJTLU</strain>
    </source>
</reference>
<dbReference type="PANTHER" id="PTHR45891:SF3">
    <property type="entry name" value="ZINC FINGER PROTEIN 2"/>
    <property type="match status" value="1"/>
</dbReference>
<proteinExistence type="predicted"/>
<dbReference type="SUPFAM" id="SSF57667">
    <property type="entry name" value="beta-beta-alpha zinc fingers"/>
    <property type="match status" value="1"/>
</dbReference>
<dbReference type="SUPFAM" id="SSF46689">
    <property type="entry name" value="Homeodomain-like"/>
    <property type="match status" value="1"/>
</dbReference>
<evidence type="ECO:0000256" key="1">
    <source>
        <dbReference type="ARBA" id="ARBA00004123"/>
    </source>
</evidence>
<evidence type="ECO:0000256" key="7">
    <source>
        <dbReference type="SAM" id="MobiDB-lite"/>
    </source>
</evidence>
<keyword evidence="5 6" id="KW-0371">Homeobox</keyword>
<keyword evidence="5 6" id="KW-0539">Nucleus</keyword>
<protein>
    <submittedName>
        <fullName evidence="9">Zinc finger homeobox protein 4-like</fullName>
    </submittedName>
</protein>
<feature type="compositionally biased region" description="Polar residues" evidence="7">
    <location>
        <begin position="153"/>
        <end position="165"/>
    </location>
</feature>
<dbReference type="EMBL" id="MNPL01015096">
    <property type="protein sequence ID" value="OQR71253.1"/>
    <property type="molecule type" value="Genomic_DNA"/>
</dbReference>
<dbReference type="GO" id="GO:0000981">
    <property type="term" value="F:DNA-binding transcription factor activity, RNA polymerase II-specific"/>
    <property type="evidence" value="ECO:0007669"/>
    <property type="project" value="TreeGrafter"/>
</dbReference>
<comment type="subcellular location">
    <subcellularLocation>
        <location evidence="1 5 6">Nucleus</location>
    </subcellularLocation>
</comment>
<feature type="region of interest" description="Disordered" evidence="7">
    <location>
        <begin position="362"/>
        <end position="386"/>
    </location>
</feature>
<keyword evidence="3" id="KW-0677">Repeat</keyword>
<feature type="compositionally biased region" description="Basic and acidic residues" evidence="7">
    <location>
        <begin position="90"/>
        <end position="104"/>
    </location>
</feature>
<feature type="region of interest" description="Disordered" evidence="7">
    <location>
        <begin position="309"/>
        <end position="341"/>
    </location>
</feature>
<evidence type="ECO:0000256" key="3">
    <source>
        <dbReference type="ARBA" id="ARBA00022737"/>
    </source>
</evidence>
<sequence>MATFSTSSDLLAHQKRPEKWKPSPPLRGALLRPGSYATPRRDVDAPGDAADVPTRPRYGRSRELNIDAFPDGDADNSNPDDVANPSFATEDSKNNVEEFKRFLEELNGPTDLSAKRQGEVSTTPLDLSGPDEPYAKPRTGVARVESDSEDTQDQYPTDGNDVNMSENGDSVIYYEQQTSPGSIESGRLSTAGGQAKRFRTQMSSVQIRIMKSIFHDYKTPTMAECESLGAQIGLPKRVIQVWFQNARAKEKKTKAAALKLGQAPDPEPVRPEQCDICNARYESFSSSLQDHLFSPSHISQLRAYLELNKDEPESTPSAAQSSGALLPAPGPSPGSGGELIRSFSPEHSQLVQQLQLLSQLNAQQQDQQQMPLDDGGGGGGGVVVTPTKSVDASCNNNPTAPPDDFSLFGSAGGGVNGGPSQFGAFFGAQGPAAPLFSSASRQ</sequence>
<dbReference type="AlphaFoldDB" id="A0A1V9XCX7"/>
<dbReference type="GO" id="GO:0005634">
    <property type="term" value="C:nucleus"/>
    <property type="evidence" value="ECO:0007669"/>
    <property type="project" value="UniProtKB-SubCell"/>
</dbReference>
<dbReference type="InParanoid" id="A0A1V9XCX7"/>
<dbReference type="InterPro" id="IPR051968">
    <property type="entry name" value="ZnFinger_Homeobox_TR"/>
</dbReference>
<dbReference type="CDD" id="cd00086">
    <property type="entry name" value="homeodomain"/>
    <property type="match status" value="1"/>
</dbReference>
<dbReference type="InterPro" id="IPR036236">
    <property type="entry name" value="Znf_C2H2_sf"/>
</dbReference>
<comment type="caution">
    <text evidence="9">The sequence shown here is derived from an EMBL/GenBank/DDBJ whole genome shotgun (WGS) entry which is preliminary data.</text>
</comment>
<dbReference type="PANTHER" id="PTHR45891">
    <property type="entry name" value="ZINC FINGER HOMEOBOX PROTEIN"/>
    <property type="match status" value="1"/>
</dbReference>
<feature type="domain" description="Homeobox" evidence="8">
    <location>
        <begin position="193"/>
        <end position="253"/>
    </location>
</feature>
<dbReference type="InterPro" id="IPR009057">
    <property type="entry name" value="Homeodomain-like_sf"/>
</dbReference>
<feature type="region of interest" description="Disordered" evidence="7">
    <location>
        <begin position="1"/>
        <end position="165"/>
    </location>
</feature>
<evidence type="ECO:0000256" key="6">
    <source>
        <dbReference type="RuleBase" id="RU000682"/>
    </source>
</evidence>
<evidence type="ECO:0000313" key="10">
    <source>
        <dbReference type="Proteomes" id="UP000192247"/>
    </source>
</evidence>
<organism evidence="9 10">
    <name type="scientific">Tropilaelaps mercedesae</name>
    <dbReference type="NCBI Taxonomy" id="418985"/>
    <lineage>
        <taxon>Eukaryota</taxon>
        <taxon>Metazoa</taxon>
        <taxon>Ecdysozoa</taxon>
        <taxon>Arthropoda</taxon>
        <taxon>Chelicerata</taxon>
        <taxon>Arachnida</taxon>
        <taxon>Acari</taxon>
        <taxon>Parasitiformes</taxon>
        <taxon>Mesostigmata</taxon>
        <taxon>Gamasina</taxon>
        <taxon>Dermanyssoidea</taxon>
        <taxon>Laelapidae</taxon>
        <taxon>Tropilaelaps</taxon>
    </lineage>
</organism>
<dbReference type="OrthoDB" id="6417226at2759"/>